<dbReference type="Proteomes" id="UP001529510">
    <property type="component" value="Unassembled WGS sequence"/>
</dbReference>
<feature type="non-terminal residue" evidence="11">
    <location>
        <position position="52"/>
    </location>
</feature>
<dbReference type="InterPro" id="IPR001863">
    <property type="entry name" value="Glypican"/>
</dbReference>
<organism evidence="11 12">
    <name type="scientific">Cirrhinus mrigala</name>
    <name type="common">Mrigala</name>
    <dbReference type="NCBI Taxonomy" id="683832"/>
    <lineage>
        <taxon>Eukaryota</taxon>
        <taxon>Metazoa</taxon>
        <taxon>Chordata</taxon>
        <taxon>Craniata</taxon>
        <taxon>Vertebrata</taxon>
        <taxon>Euteleostomi</taxon>
        <taxon>Actinopterygii</taxon>
        <taxon>Neopterygii</taxon>
        <taxon>Teleostei</taxon>
        <taxon>Ostariophysi</taxon>
        <taxon>Cypriniformes</taxon>
        <taxon>Cyprinidae</taxon>
        <taxon>Labeoninae</taxon>
        <taxon>Labeonini</taxon>
        <taxon>Cirrhinus</taxon>
    </lineage>
</organism>
<dbReference type="GO" id="GO:0005886">
    <property type="term" value="C:plasma membrane"/>
    <property type="evidence" value="ECO:0007669"/>
    <property type="project" value="UniProtKB-SubCell"/>
</dbReference>
<evidence type="ECO:0000256" key="6">
    <source>
        <dbReference type="ARBA" id="ARBA00022974"/>
    </source>
</evidence>
<evidence type="ECO:0000256" key="1">
    <source>
        <dbReference type="ARBA" id="ARBA00004609"/>
    </source>
</evidence>
<evidence type="ECO:0000256" key="4">
    <source>
        <dbReference type="ARBA" id="ARBA00022622"/>
    </source>
</evidence>
<accession>A0ABD0QGK5</accession>
<evidence type="ECO:0000313" key="12">
    <source>
        <dbReference type="Proteomes" id="UP001529510"/>
    </source>
</evidence>
<keyword evidence="8" id="KW-0325">Glycoprotein</keyword>
<gene>
    <name evidence="11" type="ORF">M9458_020733</name>
</gene>
<keyword evidence="7" id="KW-0472">Membrane</keyword>
<dbReference type="EMBL" id="JAMKFB020000009">
    <property type="protein sequence ID" value="KAL0185037.1"/>
    <property type="molecule type" value="Genomic_DNA"/>
</dbReference>
<keyword evidence="5" id="KW-0732">Signal</keyword>
<comment type="caution">
    <text evidence="11">The sequence shown here is derived from an EMBL/GenBank/DDBJ whole genome shotgun (WGS) entry which is preliminary data.</text>
</comment>
<evidence type="ECO:0000313" key="11">
    <source>
        <dbReference type="EMBL" id="KAL0185037.1"/>
    </source>
</evidence>
<sequence length="52" mass="6207">EDLRVCAPQRTCCNAEMEENFSQRSSRDFEKLMDDTSEELRDTFMTGHKRFD</sequence>
<keyword evidence="9" id="KW-0357">Heparan sulfate</keyword>
<dbReference type="Pfam" id="PF01153">
    <property type="entry name" value="Glypican"/>
    <property type="match status" value="1"/>
</dbReference>
<keyword evidence="3" id="KW-1003">Cell membrane</keyword>
<dbReference type="AlphaFoldDB" id="A0ABD0QGK5"/>
<evidence type="ECO:0000256" key="9">
    <source>
        <dbReference type="ARBA" id="ARBA00023207"/>
    </source>
</evidence>
<reference evidence="11 12" key="1">
    <citation type="submission" date="2024-05" db="EMBL/GenBank/DDBJ databases">
        <title>Genome sequencing and assembly of Indian major carp, Cirrhinus mrigala (Hamilton, 1822).</title>
        <authorList>
            <person name="Mohindra V."/>
            <person name="Chowdhury L.M."/>
            <person name="Lal K."/>
            <person name="Jena J.K."/>
        </authorList>
    </citation>
    <scope>NUCLEOTIDE SEQUENCE [LARGE SCALE GENOMIC DNA]</scope>
    <source>
        <strain evidence="11">CM1030</strain>
        <tissue evidence="11">Blood</tissue>
    </source>
</reference>
<evidence type="ECO:0000256" key="5">
    <source>
        <dbReference type="ARBA" id="ARBA00022729"/>
    </source>
</evidence>
<evidence type="ECO:0000256" key="10">
    <source>
        <dbReference type="ARBA" id="ARBA00023288"/>
    </source>
</evidence>
<protein>
    <recommendedName>
        <fullName evidence="13">Glypican-6</fullName>
    </recommendedName>
</protein>
<evidence type="ECO:0000256" key="3">
    <source>
        <dbReference type="ARBA" id="ARBA00022475"/>
    </source>
</evidence>
<evidence type="ECO:0008006" key="13">
    <source>
        <dbReference type="Google" id="ProtNLM"/>
    </source>
</evidence>
<name>A0ABD0QGK5_CIRMR</name>
<evidence type="ECO:0000256" key="8">
    <source>
        <dbReference type="ARBA" id="ARBA00023180"/>
    </source>
</evidence>
<keyword evidence="4" id="KW-0336">GPI-anchor</keyword>
<evidence type="ECO:0000256" key="2">
    <source>
        <dbReference type="ARBA" id="ARBA00010260"/>
    </source>
</evidence>
<dbReference type="GO" id="GO:0098552">
    <property type="term" value="C:side of membrane"/>
    <property type="evidence" value="ECO:0007669"/>
    <property type="project" value="UniProtKB-KW"/>
</dbReference>
<feature type="non-terminal residue" evidence="11">
    <location>
        <position position="1"/>
    </location>
</feature>
<comment type="subcellular location">
    <subcellularLocation>
        <location evidence="1">Cell membrane</location>
        <topology evidence="1">Lipid-anchor</topology>
        <topology evidence="1">GPI-anchor</topology>
    </subcellularLocation>
</comment>
<keyword evidence="10" id="KW-0449">Lipoprotein</keyword>
<proteinExistence type="inferred from homology"/>
<comment type="similarity">
    <text evidence="2">Belongs to the glypican family.</text>
</comment>
<keyword evidence="6" id="KW-0654">Proteoglycan</keyword>
<keyword evidence="12" id="KW-1185">Reference proteome</keyword>
<evidence type="ECO:0000256" key="7">
    <source>
        <dbReference type="ARBA" id="ARBA00023136"/>
    </source>
</evidence>